<evidence type="ECO:0000313" key="3">
    <source>
        <dbReference type="Proteomes" id="UP001152523"/>
    </source>
</evidence>
<dbReference type="AlphaFoldDB" id="A0AAV0EC03"/>
<protein>
    <submittedName>
        <fullName evidence="2">Uncharacterized protein</fullName>
    </submittedName>
</protein>
<feature type="transmembrane region" description="Helical" evidence="1">
    <location>
        <begin position="72"/>
        <end position="96"/>
    </location>
</feature>
<keyword evidence="1" id="KW-0812">Transmembrane</keyword>
<name>A0AAV0EC03_9ASTE</name>
<keyword evidence="1" id="KW-0472">Membrane</keyword>
<feature type="transmembrane region" description="Helical" evidence="1">
    <location>
        <begin position="108"/>
        <end position="131"/>
    </location>
</feature>
<feature type="transmembrane region" description="Helical" evidence="1">
    <location>
        <begin position="31"/>
        <end position="52"/>
    </location>
</feature>
<sequence length="139" mass="15750">MNLRLASIPTTGKQPLLALKSFHLPSRQCPATQFCWIWHMISFSSLHLIVGLGKTKRAAVAPASLPDFGVEFAVSLCHPFSFWLGLSITTIIYVFMQARIFPFSNYTQAYSFVYFLFSLSPSIEVFVACFFKQDYCNSK</sequence>
<keyword evidence="1" id="KW-1133">Transmembrane helix</keyword>
<dbReference type="EMBL" id="CAMAPF010000921">
    <property type="protein sequence ID" value="CAH9121507.1"/>
    <property type="molecule type" value="Genomic_DNA"/>
</dbReference>
<gene>
    <name evidence="2" type="ORF">CEPIT_LOCUS23751</name>
</gene>
<organism evidence="2 3">
    <name type="scientific">Cuscuta epithymum</name>
    <dbReference type="NCBI Taxonomy" id="186058"/>
    <lineage>
        <taxon>Eukaryota</taxon>
        <taxon>Viridiplantae</taxon>
        <taxon>Streptophyta</taxon>
        <taxon>Embryophyta</taxon>
        <taxon>Tracheophyta</taxon>
        <taxon>Spermatophyta</taxon>
        <taxon>Magnoliopsida</taxon>
        <taxon>eudicotyledons</taxon>
        <taxon>Gunneridae</taxon>
        <taxon>Pentapetalae</taxon>
        <taxon>asterids</taxon>
        <taxon>lamiids</taxon>
        <taxon>Solanales</taxon>
        <taxon>Convolvulaceae</taxon>
        <taxon>Cuscuteae</taxon>
        <taxon>Cuscuta</taxon>
        <taxon>Cuscuta subgen. Cuscuta</taxon>
    </lineage>
</organism>
<accession>A0AAV0EC03</accession>
<dbReference type="Proteomes" id="UP001152523">
    <property type="component" value="Unassembled WGS sequence"/>
</dbReference>
<comment type="caution">
    <text evidence="2">The sequence shown here is derived from an EMBL/GenBank/DDBJ whole genome shotgun (WGS) entry which is preliminary data.</text>
</comment>
<keyword evidence="3" id="KW-1185">Reference proteome</keyword>
<reference evidence="2" key="1">
    <citation type="submission" date="2022-07" db="EMBL/GenBank/DDBJ databases">
        <authorList>
            <person name="Macas J."/>
            <person name="Novak P."/>
            <person name="Neumann P."/>
        </authorList>
    </citation>
    <scope>NUCLEOTIDE SEQUENCE</scope>
</reference>
<evidence type="ECO:0000313" key="2">
    <source>
        <dbReference type="EMBL" id="CAH9121507.1"/>
    </source>
</evidence>
<evidence type="ECO:0000256" key="1">
    <source>
        <dbReference type="SAM" id="Phobius"/>
    </source>
</evidence>
<proteinExistence type="predicted"/>